<dbReference type="Proteomes" id="UP000005237">
    <property type="component" value="Unassembled WGS sequence"/>
</dbReference>
<proteinExistence type="predicted"/>
<feature type="repeat" description="WD" evidence="1">
    <location>
        <begin position="68"/>
        <end position="109"/>
    </location>
</feature>
<evidence type="ECO:0000313" key="3">
    <source>
        <dbReference type="Proteomes" id="UP000005237"/>
    </source>
</evidence>
<dbReference type="CDD" id="cd00200">
    <property type="entry name" value="WD40"/>
    <property type="match status" value="1"/>
</dbReference>
<dbReference type="AlphaFoldDB" id="A0A8R1E289"/>
<reference evidence="2" key="2">
    <citation type="submission" date="2022-06" db="UniProtKB">
        <authorList>
            <consortium name="EnsemblMetazoa"/>
        </authorList>
    </citation>
    <scope>IDENTIFICATION</scope>
    <source>
        <strain evidence="2">DF5081</strain>
    </source>
</reference>
<dbReference type="Gene3D" id="2.130.10.10">
    <property type="entry name" value="YVTN repeat-like/Quinoprotein amine dehydrogenase"/>
    <property type="match status" value="1"/>
</dbReference>
<feature type="repeat" description="WD" evidence="1">
    <location>
        <begin position="112"/>
        <end position="144"/>
    </location>
</feature>
<dbReference type="InterPro" id="IPR036322">
    <property type="entry name" value="WD40_repeat_dom_sf"/>
</dbReference>
<dbReference type="GO" id="GO:0016226">
    <property type="term" value="P:iron-sulfur cluster assembly"/>
    <property type="evidence" value="ECO:0007669"/>
    <property type="project" value="TreeGrafter"/>
</dbReference>
<dbReference type="InterPro" id="IPR001680">
    <property type="entry name" value="WD40_rpt"/>
</dbReference>
<feature type="repeat" description="WD" evidence="1">
    <location>
        <begin position="157"/>
        <end position="188"/>
    </location>
</feature>
<evidence type="ECO:0000256" key="1">
    <source>
        <dbReference type="PROSITE-ProRule" id="PRU00221"/>
    </source>
</evidence>
<keyword evidence="1" id="KW-0853">WD repeat</keyword>
<dbReference type="PANTHER" id="PTHR19920:SF0">
    <property type="entry name" value="CYTOSOLIC IRON-SULFUR PROTEIN ASSEMBLY PROTEIN CIAO1-RELATED"/>
    <property type="match status" value="1"/>
</dbReference>
<dbReference type="InterPro" id="IPR015943">
    <property type="entry name" value="WD40/YVTN_repeat-like_dom_sf"/>
</dbReference>
<feature type="repeat" description="WD" evidence="1">
    <location>
        <begin position="25"/>
        <end position="44"/>
    </location>
</feature>
<name>A0A8R1E289_CAEJA</name>
<protein>
    <submittedName>
        <fullName evidence="2">WD_REPEATS_REGION domain-containing protein</fullName>
    </submittedName>
</protein>
<dbReference type="PROSITE" id="PS50082">
    <property type="entry name" value="WD_REPEATS_2"/>
    <property type="match status" value="4"/>
</dbReference>
<evidence type="ECO:0000313" key="2">
    <source>
        <dbReference type="EnsemblMetazoa" id="CJA16686.1"/>
    </source>
</evidence>
<reference evidence="3" key="1">
    <citation type="submission" date="2010-08" db="EMBL/GenBank/DDBJ databases">
        <authorList>
            <consortium name="Caenorhabditis japonica Sequencing Consortium"/>
            <person name="Wilson R.K."/>
        </authorList>
    </citation>
    <scope>NUCLEOTIDE SEQUENCE [LARGE SCALE GENOMIC DNA]</scope>
    <source>
        <strain evidence="3">DF5081</strain>
    </source>
</reference>
<sequence length="292" mass="33120">MLRQIGKFFHDTNEELPCRVWMMCWHHDGRILASCGDDKKVRVWALIGAHDADGDEDSCKLECKTVLDDSHTRAVRSVAFSHDGRSLVSASFDAAVVIYQQEDGEFTECDKLEGHESEVKCAVFSKSDEFVATCSRDKSVWFWQQDEYGDFSVSSILQPHTQDVKHVAWHPTEDLLVSCSYDSSIRFYRYDGEDWVTQQKIDAVHEGTVWSMAFDADGNRLVTVGEDHVVQLFVRENVGTKSADSDTWKSVCQFHVEDTRWPIYSVSWNATNDVIATGGGDSKIRLRSSGDR</sequence>
<dbReference type="Pfam" id="PF00400">
    <property type="entry name" value="WD40"/>
    <property type="match status" value="6"/>
</dbReference>
<dbReference type="EnsemblMetazoa" id="CJA16686.1">
    <property type="protein sequence ID" value="CJA16686.1"/>
    <property type="gene ID" value="WBGene00135890"/>
</dbReference>
<dbReference type="PROSITE" id="PS50294">
    <property type="entry name" value="WD_REPEATS_REGION"/>
    <property type="match status" value="2"/>
</dbReference>
<dbReference type="GO" id="GO:0097361">
    <property type="term" value="C:cytosolic [4Fe-4S] assembly targeting complex"/>
    <property type="evidence" value="ECO:0007669"/>
    <property type="project" value="TreeGrafter"/>
</dbReference>
<accession>A0A8R1E289</accession>
<dbReference type="SMART" id="SM00320">
    <property type="entry name" value="WD40"/>
    <property type="match status" value="6"/>
</dbReference>
<dbReference type="SUPFAM" id="SSF50978">
    <property type="entry name" value="WD40 repeat-like"/>
    <property type="match status" value="1"/>
</dbReference>
<dbReference type="PANTHER" id="PTHR19920">
    <property type="entry name" value="WD40 PROTEIN CIAO1"/>
    <property type="match status" value="1"/>
</dbReference>
<organism evidence="2 3">
    <name type="scientific">Caenorhabditis japonica</name>
    <dbReference type="NCBI Taxonomy" id="281687"/>
    <lineage>
        <taxon>Eukaryota</taxon>
        <taxon>Metazoa</taxon>
        <taxon>Ecdysozoa</taxon>
        <taxon>Nematoda</taxon>
        <taxon>Chromadorea</taxon>
        <taxon>Rhabditida</taxon>
        <taxon>Rhabditina</taxon>
        <taxon>Rhabditomorpha</taxon>
        <taxon>Rhabditoidea</taxon>
        <taxon>Rhabditidae</taxon>
        <taxon>Peloderinae</taxon>
        <taxon>Caenorhabditis</taxon>
    </lineage>
</organism>
<keyword evidence="3" id="KW-1185">Reference proteome</keyword>